<evidence type="ECO:0000256" key="2">
    <source>
        <dbReference type="SAM" id="Phobius"/>
    </source>
</evidence>
<sequence>MFFNDPNSPAKRKGGDGDKAKDADKNVRINIERDFLDAGATSGSKRSVQRLSLVPPPEGGHTLFPPVSSTRRREPIHGRSAQKNRLSLGSAFYASLEPVSLTAATPFTPRVSKRQHLIRLPARPQSVLIPSSPHPYSQGPTFQPVAIETSKRQRHRSQQLDMARGRSPLPVPIPWEQFRRLAPMKPEDNSRTFHGLASLPTVPAPLPRGGSQDGPLEGSTSVSVWPESMTPQKLPYLPKHCALSRQQQQQWQGQTPRRQRNSRFLSALFESPSSFFKKPSLSSSQPSSAMSSPKSFVLSSSPAFTSRFRTLNLTPDLSDPSQHADTHQPTRYELQQQQRHRLPMLQTRQSLPARALNNNTVTGGVGTSKVLMPAAPPPTASTSTSTTPPKTSSLWQRNSSSALFPFSLVSYESGGLLGGIKNTSSTICTNAPSSVIAPGTPLPPGTVVTTGVPSPPTSQRSGNPNATITNSSARSSRSSSSGASESNMGSLDKYTPTTAMTPTKVESPQRDVALGFGEGDGDGEGWGDGADESTHDVKVRLKTEAKHESTMVLDGSVMIQKSHVAVYEINPRWGSRLIMLLVTLGGLLCVVCGGLCAEHHCRDLQLCSQDYQTHGDWCGPSGVEGAPYLLAVGLFMCTFGFYALIHLRSPISCLVGYSEIDQFL</sequence>
<feature type="compositionally biased region" description="Polar residues" evidence="1">
    <location>
        <begin position="458"/>
        <end position="469"/>
    </location>
</feature>
<evidence type="ECO:0000256" key="1">
    <source>
        <dbReference type="SAM" id="MobiDB-lite"/>
    </source>
</evidence>
<gene>
    <name evidence="3" type="ORF">KVV02_007871</name>
</gene>
<feature type="region of interest" description="Disordered" evidence="1">
    <location>
        <begin position="434"/>
        <end position="532"/>
    </location>
</feature>
<dbReference type="Proteomes" id="UP000717515">
    <property type="component" value="Unassembled WGS sequence"/>
</dbReference>
<reference evidence="3" key="1">
    <citation type="submission" date="2021-07" db="EMBL/GenBank/DDBJ databases">
        <title>Draft genome of Mortierella alpina, strain LL118, isolated from an aspen leaf litter sample.</title>
        <authorList>
            <person name="Yang S."/>
            <person name="Vinatzer B.A."/>
        </authorList>
    </citation>
    <scope>NUCLEOTIDE SEQUENCE</scope>
    <source>
        <strain evidence="3">LL118</strain>
    </source>
</reference>
<evidence type="ECO:0000313" key="4">
    <source>
        <dbReference type="Proteomes" id="UP000717515"/>
    </source>
</evidence>
<feature type="region of interest" description="Disordered" evidence="1">
    <location>
        <begin position="1"/>
        <end position="26"/>
    </location>
</feature>
<comment type="caution">
    <text evidence="3">The sequence shown here is derived from an EMBL/GenBank/DDBJ whole genome shotgun (WGS) entry which is preliminary data.</text>
</comment>
<keyword evidence="2" id="KW-0812">Transmembrane</keyword>
<feature type="compositionally biased region" description="Acidic residues" evidence="1">
    <location>
        <begin position="519"/>
        <end position="531"/>
    </location>
</feature>
<keyword evidence="2" id="KW-0472">Membrane</keyword>
<organism evidence="3 4">
    <name type="scientific">Mortierella alpina</name>
    <name type="common">Oleaginous fungus</name>
    <name type="synonym">Mortierella renispora</name>
    <dbReference type="NCBI Taxonomy" id="64518"/>
    <lineage>
        <taxon>Eukaryota</taxon>
        <taxon>Fungi</taxon>
        <taxon>Fungi incertae sedis</taxon>
        <taxon>Mucoromycota</taxon>
        <taxon>Mortierellomycotina</taxon>
        <taxon>Mortierellomycetes</taxon>
        <taxon>Mortierellales</taxon>
        <taxon>Mortierellaceae</taxon>
        <taxon>Mortierella</taxon>
    </lineage>
</organism>
<feature type="region of interest" description="Disordered" evidence="1">
    <location>
        <begin position="275"/>
        <end position="296"/>
    </location>
</feature>
<feature type="region of interest" description="Disordered" evidence="1">
    <location>
        <begin position="186"/>
        <end position="222"/>
    </location>
</feature>
<feature type="compositionally biased region" description="Polar residues" evidence="1">
    <location>
        <begin position="495"/>
        <end position="506"/>
    </location>
</feature>
<dbReference type="AlphaFoldDB" id="A0A9P7ZYJ7"/>
<feature type="compositionally biased region" description="Low complexity" evidence="1">
    <location>
        <begin position="470"/>
        <end position="490"/>
    </location>
</feature>
<name>A0A9P7ZYJ7_MORAP</name>
<dbReference type="EMBL" id="JAIFTL010000214">
    <property type="protein sequence ID" value="KAG9321298.1"/>
    <property type="molecule type" value="Genomic_DNA"/>
</dbReference>
<feature type="region of interest" description="Disordered" evidence="1">
    <location>
        <begin position="374"/>
        <end position="394"/>
    </location>
</feature>
<evidence type="ECO:0000313" key="3">
    <source>
        <dbReference type="EMBL" id="KAG9321298.1"/>
    </source>
</evidence>
<feature type="region of interest" description="Disordered" evidence="1">
    <location>
        <begin position="314"/>
        <end position="333"/>
    </location>
</feature>
<keyword evidence="2" id="KW-1133">Transmembrane helix</keyword>
<protein>
    <submittedName>
        <fullName evidence="3">Uncharacterized protein</fullName>
    </submittedName>
</protein>
<feature type="compositionally biased region" description="Low complexity" evidence="1">
    <location>
        <begin position="380"/>
        <end position="393"/>
    </location>
</feature>
<feature type="region of interest" description="Disordered" evidence="1">
    <location>
        <begin position="38"/>
        <end position="82"/>
    </location>
</feature>
<proteinExistence type="predicted"/>
<feature type="transmembrane region" description="Helical" evidence="2">
    <location>
        <begin position="626"/>
        <end position="645"/>
    </location>
</feature>
<feature type="compositionally biased region" description="Polar residues" evidence="1">
    <location>
        <begin position="41"/>
        <end position="50"/>
    </location>
</feature>
<feature type="transmembrane region" description="Helical" evidence="2">
    <location>
        <begin position="577"/>
        <end position="596"/>
    </location>
</feature>
<accession>A0A9P7ZYJ7</accession>
<feature type="compositionally biased region" description="Basic and acidic residues" evidence="1">
    <location>
        <begin position="13"/>
        <end position="26"/>
    </location>
</feature>